<sequence>MHIRVNKDDLYKSTAAELYKMLLIGDIKKFQAGFWKRPDADKNAIEVSG</sequence>
<dbReference type="EMBL" id="CP086240">
    <property type="protein sequence ID" value="WAG63220.1"/>
    <property type="molecule type" value="Genomic_DNA"/>
</dbReference>
<dbReference type="Proteomes" id="UP001164733">
    <property type="component" value="Plasmid pCF009-a"/>
</dbReference>
<evidence type="ECO:0000313" key="2">
    <source>
        <dbReference type="Proteomes" id="UP001164733"/>
    </source>
</evidence>
<evidence type="ECO:0000313" key="1">
    <source>
        <dbReference type="EMBL" id="WAG63220.1"/>
    </source>
</evidence>
<proteinExistence type="predicted"/>
<geneLocation type="plasmid" evidence="1 2">
    <name>pCF009-a</name>
</geneLocation>
<keyword evidence="1" id="KW-0614">Plasmid</keyword>
<gene>
    <name evidence="1" type="ORF">LL038_25100</name>
</gene>
<accession>A0AA47I9T1</accession>
<dbReference type="AlphaFoldDB" id="A0AA47I9T1"/>
<reference evidence="1" key="1">
    <citation type="submission" date="2021-11" db="EMBL/GenBank/DDBJ databases">
        <title>Clostridia strains as spoilage organisms.</title>
        <authorList>
            <person name="Wambui J."/>
            <person name="Stevens M.J.A."/>
            <person name="Stephan R."/>
        </authorList>
    </citation>
    <scope>NUCLEOTIDE SEQUENCE</scope>
    <source>
        <strain evidence="1">CF009</strain>
        <plasmid evidence="1">pCF009-a</plasmid>
    </source>
</reference>
<protein>
    <submittedName>
        <fullName evidence="1">Uncharacterized protein</fullName>
    </submittedName>
</protein>
<name>A0AA47I9T1_9CLOT</name>
<organism evidence="1 2">
    <name type="scientific">Clostridium estertheticum</name>
    <dbReference type="NCBI Taxonomy" id="238834"/>
    <lineage>
        <taxon>Bacteria</taxon>
        <taxon>Bacillati</taxon>
        <taxon>Bacillota</taxon>
        <taxon>Clostridia</taxon>
        <taxon>Eubacteriales</taxon>
        <taxon>Clostridiaceae</taxon>
        <taxon>Clostridium</taxon>
    </lineage>
</organism>
<dbReference type="RefSeq" id="WP_216126708.1">
    <property type="nucleotide sequence ID" value="NZ_CP086240.1"/>
</dbReference>